<dbReference type="PROSITE" id="PS51375">
    <property type="entry name" value="PPR"/>
    <property type="match status" value="5"/>
</dbReference>
<dbReference type="Gene3D" id="1.25.40.10">
    <property type="entry name" value="Tetratricopeptide repeat domain"/>
    <property type="match status" value="5"/>
</dbReference>
<dbReference type="PANTHER" id="PTHR47926:SF476">
    <property type="entry name" value="PENTATRICOPEPTIDE REPEAT-CONTAINING PROTEIN"/>
    <property type="match status" value="1"/>
</dbReference>
<dbReference type="Pfam" id="PF01535">
    <property type="entry name" value="PPR"/>
    <property type="match status" value="7"/>
</dbReference>
<evidence type="ECO:0000256" key="2">
    <source>
        <dbReference type="PROSITE-ProRule" id="PRU00708"/>
    </source>
</evidence>
<dbReference type="PANTHER" id="PTHR47926">
    <property type="entry name" value="PENTATRICOPEPTIDE REPEAT-CONTAINING PROTEIN"/>
    <property type="match status" value="1"/>
</dbReference>
<name>A0A7I8KTP9_SPIIN</name>
<feature type="repeat" description="PPR" evidence="2">
    <location>
        <begin position="137"/>
        <end position="171"/>
    </location>
</feature>
<feature type="repeat" description="PPR" evidence="2">
    <location>
        <begin position="339"/>
        <end position="373"/>
    </location>
</feature>
<dbReference type="GO" id="GO:0003723">
    <property type="term" value="F:RNA binding"/>
    <property type="evidence" value="ECO:0007669"/>
    <property type="project" value="InterPro"/>
</dbReference>
<dbReference type="Pfam" id="PF12854">
    <property type="entry name" value="PPR_1"/>
    <property type="match status" value="1"/>
</dbReference>
<dbReference type="FunFam" id="1.25.40.10:FF:000158">
    <property type="entry name" value="pentatricopeptide repeat-containing protein At2g33680"/>
    <property type="match status" value="1"/>
</dbReference>
<feature type="repeat" description="PPR" evidence="2">
    <location>
        <begin position="238"/>
        <end position="272"/>
    </location>
</feature>
<organism evidence="3 4">
    <name type="scientific">Spirodela intermedia</name>
    <name type="common">Intermediate duckweed</name>
    <dbReference type="NCBI Taxonomy" id="51605"/>
    <lineage>
        <taxon>Eukaryota</taxon>
        <taxon>Viridiplantae</taxon>
        <taxon>Streptophyta</taxon>
        <taxon>Embryophyta</taxon>
        <taxon>Tracheophyta</taxon>
        <taxon>Spermatophyta</taxon>
        <taxon>Magnoliopsida</taxon>
        <taxon>Liliopsida</taxon>
        <taxon>Araceae</taxon>
        <taxon>Lemnoideae</taxon>
        <taxon>Spirodela</taxon>
    </lineage>
</organism>
<keyword evidence="1" id="KW-0677">Repeat</keyword>
<dbReference type="GO" id="GO:0099402">
    <property type="term" value="P:plant organ development"/>
    <property type="evidence" value="ECO:0007669"/>
    <property type="project" value="UniProtKB-ARBA"/>
</dbReference>
<evidence type="ECO:0000313" key="4">
    <source>
        <dbReference type="Proteomes" id="UP000663760"/>
    </source>
</evidence>
<feature type="repeat" description="PPR" evidence="2">
    <location>
        <begin position="474"/>
        <end position="508"/>
    </location>
</feature>
<sequence length="692" mass="76767">MGVTAAALLNRLVQSASRYRAVQKPKNLPAGASGAAGRDPHIHSTEILSQIDSGNLQKSVALLAASPIALPPFFYLRLLQLCSAKSALVETRKVESHLVIFNSSPSTFLLNRTIETYAKCGGLRDARELFDEMPRRDGGSWNAMIVAYSQAGRAAEVISLFSIMNGAGVCANEITFAVVLSSCGNALESFLAKQIHGLIVKHGFYHNVILVSSLVDVYGKCHLIDDARRVFDEIKSPNLVSWNVIVRRYLEAGNGSEALTMFSRMIREGFRPMNFTFSNALISCCKIMAQEEGRQIHVVAVKWALDEDDVVSASLLEMYAKCGLLDDARHVFHLHGPRNVFTQTSLVSGYARLGRVQDAEYLFEEMHERTTVSWNALMVAYIRSLSWEKALELAKRMVREAGVIEMDHVTTGLALNLCAGLSDSYLGREVHGFAYRRGFFSNHLVGNSLLDMYGKCGCLRSAELMFSLMASSRDVISWNALLSNYARHGRSEEALGILSRMQAETTPSKFTLSAALAACSDIPSLEQGKQIHGYLLRRRCESDVVVRGALVDMYSKCRRLEYARKVFDEKGPRDVVLWNSMILGYAYNGRGGDVPHLFESMQAEGISADGITFVGVLQACASSGSVGAGREYYKSMSEIHCLMPWMEHYECMIELLAKHGRTGELEDFIRQMPFEPTAAMWARISDCRQMQP</sequence>
<accession>A0A7I8KTP9</accession>
<dbReference type="OrthoDB" id="731210at2759"/>
<dbReference type="InterPro" id="IPR002885">
    <property type="entry name" value="PPR_rpt"/>
</dbReference>
<dbReference type="InterPro" id="IPR011990">
    <property type="entry name" value="TPR-like_helical_dom_sf"/>
</dbReference>
<dbReference type="FunFam" id="1.25.40.10:FF:000425">
    <property type="entry name" value="Pentatricopeptide repeat-containing protein At3g26540"/>
    <property type="match status" value="1"/>
</dbReference>
<dbReference type="AlphaFoldDB" id="A0A7I8KTP9"/>
<keyword evidence="4" id="KW-1185">Reference proteome</keyword>
<proteinExistence type="predicted"/>
<reference evidence="3" key="1">
    <citation type="submission" date="2020-02" db="EMBL/GenBank/DDBJ databases">
        <authorList>
            <person name="Scholz U."/>
            <person name="Mascher M."/>
            <person name="Fiebig A."/>
        </authorList>
    </citation>
    <scope>NUCLEOTIDE SEQUENCE</scope>
</reference>
<feature type="repeat" description="PPR" evidence="2">
    <location>
        <begin position="574"/>
        <end position="608"/>
    </location>
</feature>
<dbReference type="GO" id="GO:0009451">
    <property type="term" value="P:RNA modification"/>
    <property type="evidence" value="ECO:0007669"/>
    <property type="project" value="InterPro"/>
</dbReference>
<dbReference type="Proteomes" id="UP000663760">
    <property type="component" value="Chromosome 8"/>
</dbReference>
<dbReference type="Pfam" id="PF13041">
    <property type="entry name" value="PPR_2"/>
    <property type="match status" value="2"/>
</dbReference>
<dbReference type="EMBL" id="LR746271">
    <property type="protein sequence ID" value="CAA7400355.1"/>
    <property type="molecule type" value="Genomic_DNA"/>
</dbReference>
<gene>
    <name evidence="3" type="ORF">SI8410_08011033</name>
</gene>
<dbReference type="NCBIfam" id="TIGR00756">
    <property type="entry name" value="PPR"/>
    <property type="match status" value="4"/>
</dbReference>
<dbReference type="FunFam" id="1.25.40.10:FF:000343">
    <property type="entry name" value="Pentatricopeptide repeat-containing protein At3g58590"/>
    <property type="match status" value="1"/>
</dbReference>
<evidence type="ECO:0000256" key="1">
    <source>
        <dbReference type="ARBA" id="ARBA00022737"/>
    </source>
</evidence>
<evidence type="ECO:0000313" key="3">
    <source>
        <dbReference type="EMBL" id="CAA7400355.1"/>
    </source>
</evidence>
<dbReference type="SUPFAM" id="SSF48452">
    <property type="entry name" value="TPR-like"/>
    <property type="match status" value="1"/>
</dbReference>
<protein>
    <submittedName>
        <fullName evidence="3">Uncharacterized protein</fullName>
    </submittedName>
</protein>
<dbReference type="InterPro" id="IPR046960">
    <property type="entry name" value="PPR_At4g14850-like_plant"/>
</dbReference>